<evidence type="ECO:0000313" key="3">
    <source>
        <dbReference type="Proteomes" id="UP001301769"/>
    </source>
</evidence>
<keyword evidence="3" id="KW-1185">Reference proteome</keyword>
<comment type="caution">
    <text evidence="2">The sequence shown here is derived from an EMBL/GenBank/DDBJ whole genome shotgun (WGS) entry which is preliminary data.</text>
</comment>
<dbReference type="InterPro" id="IPR010730">
    <property type="entry name" value="HET"/>
</dbReference>
<dbReference type="Proteomes" id="UP001301769">
    <property type="component" value="Unassembled WGS sequence"/>
</dbReference>
<feature type="domain" description="Heterokaryon incompatibility" evidence="1">
    <location>
        <begin position="76"/>
        <end position="233"/>
    </location>
</feature>
<reference evidence="2" key="1">
    <citation type="journal article" date="2023" name="Mol. Phylogenet. Evol.">
        <title>Genome-scale phylogeny and comparative genomics of the fungal order Sordariales.</title>
        <authorList>
            <person name="Hensen N."/>
            <person name="Bonometti L."/>
            <person name="Westerberg I."/>
            <person name="Brannstrom I.O."/>
            <person name="Guillou S."/>
            <person name="Cros-Aarteil S."/>
            <person name="Calhoun S."/>
            <person name="Haridas S."/>
            <person name="Kuo A."/>
            <person name="Mondo S."/>
            <person name="Pangilinan J."/>
            <person name="Riley R."/>
            <person name="LaButti K."/>
            <person name="Andreopoulos B."/>
            <person name="Lipzen A."/>
            <person name="Chen C."/>
            <person name="Yan M."/>
            <person name="Daum C."/>
            <person name="Ng V."/>
            <person name="Clum A."/>
            <person name="Steindorff A."/>
            <person name="Ohm R.A."/>
            <person name="Martin F."/>
            <person name="Silar P."/>
            <person name="Natvig D.O."/>
            <person name="Lalanne C."/>
            <person name="Gautier V."/>
            <person name="Ament-Velasquez S.L."/>
            <person name="Kruys A."/>
            <person name="Hutchinson M.I."/>
            <person name="Powell A.J."/>
            <person name="Barry K."/>
            <person name="Miller A.N."/>
            <person name="Grigoriev I.V."/>
            <person name="Debuchy R."/>
            <person name="Gladieux P."/>
            <person name="Hiltunen Thoren M."/>
            <person name="Johannesson H."/>
        </authorList>
    </citation>
    <scope>NUCLEOTIDE SEQUENCE</scope>
    <source>
        <strain evidence="2">PSN293</strain>
    </source>
</reference>
<dbReference type="PANTHER" id="PTHR24148">
    <property type="entry name" value="ANKYRIN REPEAT DOMAIN-CONTAINING PROTEIN 39 HOMOLOG-RELATED"/>
    <property type="match status" value="1"/>
</dbReference>
<gene>
    <name evidence="2" type="ORF">QBC37DRAFT_293720</name>
</gene>
<dbReference type="EMBL" id="MU858192">
    <property type="protein sequence ID" value="KAK4209842.1"/>
    <property type="molecule type" value="Genomic_DNA"/>
</dbReference>
<dbReference type="Pfam" id="PF06985">
    <property type="entry name" value="HET"/>
    <property type="match status" value="1"/>
</dbReference>
<accession>A0AAN7B4M5</accession>
<proteinExistence type="predicted"/>
<evidence type="ECO:0000259" key="1">
    <source>
        <dbReference type="Pfam" id="PF06985"/>
    </source>
</evidence>
<dbReference type="InterPro" id="IPR052895">
    <property type="entry name" value="HetReg/Transcr_Mod"/>
</dbReference>
<protein>
    <submittedName>
        <fullName evidence="2">Heterokaryon incompatibility protein-domain-containing protein</fullName>
    </submittedName>
</protein>
<evidence type="ECO:0000313" key="2">
    <source>
        <dbReference type="EMBL" id="KAK4209842.1"/>
    </source>
</evidence>
<name>A0AAN7B4M5_9PEZI</name>
<reference evidence="2" key="2">
    <citation type="submission" date="2023-05" db="EMBL/GenBank/DDBJ databases">
        <authorList>
            <consortium name="Lawrence Berkeley National Laboratory"/>
            <person name="Steindorff A."/>
            <person name="Hensen N."/>
            <person name="Bonometti L."/>
            <person name="Westerberg I."/>
            <person name="Brannstrom I.O."/>
            <person name="Guillou S."/>
            <person name="Cros-Aarteil S."/>
            <person name="Calhoun S."/>
            <person name="Haridas S."/>
            <person name="Kuo A."/>
            <person name="Mondo S."/>
            <person name="Pangilinan J."/>
            <person name="Riley R."/>
            <person name="Labutti K."/>
            <person name="Andreopoulos B."/>
            <person name="Lipzen A."/>
            <person name="Chen C."/>
            <person name="Yanf M."/>
            <person name="Daum C."/>
            <person name="Ng V."/>
            <person name="Clum A."/>
            <person name="Ohm R."/>
            <person name="Martin F."/>
            <person name="Silar P."/>
            <person name="Natvig D."/>
            <person name="Lalanne C."/>
            <person name="Gautier V."/>
            <person name="Ament-Velasquez S.L."/>
            <person name="Kruys A."/>
            <person name="Hutchinson M.I."/>
            <person name="Powell A.J."/>
            <person name="Barry K."/>
            <person name="Miller A.N."/>
            <person name="Grigoriev I.V."/>
            <person name="Debuchy R."/>
            <person name="Gladieux P."/>
            <person name="Thoren M.H."/>
            <person name="Johannesson H."/>
        </authorList>
    </citation>
    <scope>NUCLEOTIDE SEQUENCE</scope>
    <source>
        <strain evidence="2">PSN293</strain>
    </source>
</reference>
<sequence>MDIDTRHDSIDQHSYPQSLIQAHSSQKQPNIYKPLPSHLGRVIRLIAVSLPLPDPPLLSLLTAHLEVHPLDSAPSYNAISYVWGSSGYHRSVLFPGGSAAIRCNDALFPVTPNLHWALHRAALFSDNIYLWADGVCINQSDLSERSSQVSFMGDIYARAERVLVCMGEPPATSPPGSNLAVSCLTNTLGPLINANPGTQISTQVLNTIPPLAWQALSDILKCPWFQRVWVMQEVGMAREQPVVLYGFPGPSTYRDPSVSQIERIAPEYEFGYRDLMAVVEWAKRRKELVIRYGIGSLRIHGEWAGSWGHHQQIRMTFYDLIDHACLLSCQDQRDRIYAFLGHPLAPRYPDGSPKIKPDYTKPVNELYLQVSKICLEEIVGLRALITVEHTPQSLQDGFPSWMTRWHITGIWNNISRLPEQIFSAGGLDEPGYKPIIDGNALYLEGVLVDKLWRCFTVYSPLPDSSVAGPSFSDPSSDDSARVDLEQLLMFLTASGNHGIPPCACGSDANTRLMAFAMTICAAGSGETDDGAVYLEGLLRLVAIDRFLRTNARSGLNAASDEAVGGVAFWRELSSACTGRSFAVTERGRYCLVPQIARPGDQICVVRRLDVPVLMRVEATRRALLGEAYVCGLMHGEALGVVQRGELAAEVFAVT</sequence>
<dbReference type="AlphaFoldDB" id="A0AAN7B4M5"/>
<dbReference type="PANTHER" id="PTHR24148:SF64">
    <property type="entry name" value="HETEROKARYON INCOMPATIBILITY DOMAIN-CONTAINING PROTEIN"/>
    <property type="match status" value="1"/>
</dbReference>
<organism evidence="2 3">
    <name type="scientific">Rhypophila decipiens</name>
    <dbReference type="NCBI Taxonomy" id="261697"/>
    <lineage>
        <taxon>Eukaryota</taxon>
        <taxon>Fungi</taxon>
        <taxon>Dikarya</taxon>
        <taxon>Ascomycota</taxon>
        <taxon>Pezizomycotina</taxon>
        <taxon>Sordariomycetes</taxon>
        <taxon>Sordariomycetidae</taxon>
        <taxon>Sordariales</taxon>
        <taxon>Naviculisporaceae</taxon>
        <taxon>Rhypophila</taxon>
    </lineage>
</organism>